<organism evidence="1 2">
    <name type="scientific">Aquamicrobium zhengzhouense</name>
    <dbReference type="NCBI Taxonomy" id="2781738"/>
    <lineage>
        <taxon>Bacteria</taxon>
        <taxon>Pseudomonadati</taxon>
        <taxon>Pseudomonadota</taxon>
        <taxon>Alphaproteobacteria</taxon>
        <taxon>Hyphomicrobiales</taxon>
        <taxon>Phyllobacteriaceae</taxon>
        <taxon>Aquamicrobium</taxon>
    </lineage>
</organism>
<dbReference type="EMBL" id="JADGMQ010000003">
    <property type="protein sequence ID" value="MBI1620314.1"/>
    <property type="molecule type" value="Genomic_DNA"/>
</dbReference>
<accession>A0ABS0SAK4</accession>
<proteinExistence type="predicted"/>
<gene>
    <name evidence="1" type="ORF">IOD40_06500</name>
</gene>
<dbReference type="Pfam" id="PF14354">
    <property type="entry name" value="Lar_restr_allev"/>
    <property type="match status" value="1"/>
</dbReference>
<protein>
    <submittedName>
        <fullName evidence="1">Restriction alleviation protein, Lar family</fullName>
    </submittedName>
</protein>
<dbReference type="RefSeq" id="WP_198475552.1">
    <property type="nucleotide sequence ID" value="NZ_JADGMQ010000003.1"/>
</dbReference>
<dbReference type="Proteomes" id="UP000601789">
    <property type="component" value="Unassembled WGS sequence"/>
</dbReference>
<evidence type="ECO:0000313" key="1">
    <source>
        <dbReference type="EMBL" id="MBI1620314.1"/>
    </source>
</evidence>
<reference evidence="1 2" key="1">
    <citation type="submission" date="2020-10" db="EMBL/GenBank/DDBJ databases">
        <title>Aquamicrobium zhengzhouensis sp. nov., a exopolysaccharide producing bacterium isolated from farmland soil.</title>
        <authorList>
            <person name="Wang X."/>
        </authorList>
    </citation>
    <scope>NUCLEOTIDE SEQUENCE [LARGE SCALE GENOMIC DNA]</scope>
    <source>
        <strain evidence="2">cd-1</strain>
    </source>
</reference>
<dbReference type="InterPro" id="IPR019908">
    <property type="entry name" value="Toxin_RalR"/>
</dbReference>
<dbReference type="NCBIfam" id="TIGR03655">
    <property type="entry name" value="anti_R_Lar"/>
    <property type="match status" value="1"/>
</dbReference>
<name>A0ABS0SAK4_9HYPH</name>
<sequence length="243" mass="27215">MTHLDEKALLPCPFCGKEPIFTRTVEDDNFDRWFHVRCEECAIEIGDEYRSDAINTWNRRASPALPSSPVSELVGRDAAGETVFGLRVAAYRETHPEHGDRYGHAYSEHWSTPNYNHPNVKVERLFTEDQLRDTLTTLSVRNAELERGIDRLAAYIMENVPGEPSENQGAVDTAIRLLGKNAELEREVKRLREALSGCFCPRPVNAREYGFTVGECVAAGECGCCDGETLRSLSTSPRGGEHE</sequence>
<comment type="caution">
    <text evidence="1">The sequence shown here is derived from an EMBL/GenBank/DDBJ whole genome shotgun (WGS) entry which is preliminary data.</text>
</comment>
<evidence type="ECO:0000313" key="2">
    <source>
        <dbReference type="Proteomes" id="UP000601789"/>
    </source>
</evidence>
<keyword evidence="2" id="KW-1185">Reference proteome</keyword>